<evidence type="ECO:0000313" key="2">
    <source>
        <dbReference type="Proteomes" id="UP001465426"/>
    </source>
</evidence>
<evidence type="ECO:0000313" key="1">
    <source>
        <dbReference type="EMBL" id="MEQ2466153.1"/>
    </source>
</evidence>
<sequence length="57" mass="6917">MKRSKVSKEIEKEAHSIKKNEPFYFLLVREWLHRKVIPTPFSYQQISALNSYTFFPK</sequence>
<protein>
    <submittedName>
        <fullName evidence="1">Uncharacterized protein</fullName>
    </submittedName>
</protein>
<dbReference type="EMBL" id="JBBMFN010000022">
    <property type="protein sequence ID" value="MEQ2466153.1"/>
    <property type="molecule type" value="Genomic_DNA"/>
</dbReference>
<keyword evidence="2" id="KW-1185">Reference proteome</keyword>
<proteinExistence type="predicted"/>
<accession>A0ABV1EYG4</accession>
<name>A0ABV1EYG4_9BACI</name>
<comment type="caution">
    <text evidence="1">The sequence shown here is derived from an EMBL/GenBank/DDBJ whole genome shotgun (WGS) entry which is preliminary data.</text>
</comment>
<organism evidence="1 2">
    <name type="scientific">Niallia hominis</name>
    <dbReference type="NCBI Taxonomy" id="3133173"/>
    <lineage>
        <taxon>Bacteria</taxon>
        <taxon>Bacillati</taxon>
        <taxon>Bacillota</taxon>
        <taxon>Bacilli</taxon>
        <taxon>Bacillales</taxon>
        <taxon>Bacillaceae</taxon>
        <taxon>Niallia</taxon>
    </lineage>
</organism>
<reference evidence="1 2" key="1">
    <citation type="submission" date="2024-03" db="EMBL/GenBank/DDBJ databases">
        <title>Human intestinal bacterial collection.</title>
        <authorList>
            <person name="Pauvert C."/>
            <person name="Hitch T.C.A."/>
            <person name="Clavel T."/>
        </authorList>
    </citation>
    <scope>NUCLEOTIDE SEQUENCE [LARGE SCALE GENOMIC DNA]</scope>
    <source>
        <strain evidence="1 2">CLA-SR-H024</strain>
    </source>
</reference>
<dbReference type="RefSeq" id="WP_204375777.1">
    <property type="nucleotide sequence ID" value="NZ_JBBMFN010000022.1"/>
</dbReference>
<dbReference type="Proteomes" id="UP001465426">
    <property type="component" value="Unassembled WGS sequence"/>
</dbReference>
<gene>
    <name evidence="1" type="ORF">WMO63_10810</name>
</gene>